<dbReference type="InterPro" id="IPR039968">
    <property type="entry name" value="BcerS-like"/>
</dbReference>
<dbReference type="SUPFAM" id="SSF55729">
    <property type="entry name" value="Acyl-CoA N-acyltransferases (Nat)"/>
    <property type="match status" value="1"/>
</dbReference>
<dbReference type="PROSITE" id="PS51186">
    <property type="entry name" value="GNAT"/>
    <property type="match status" value="1"/>
</dbReference>
<dbReference type="InterPro" id="IPR016181">
    <property type="entry name" value="Acyl_CoA_acyltransferase"/>
</dbReference>
<dbReference type="InterPro" id="IPR000182">
    <property type="entry name" value="GNAT_dom"/>
</dbReference>
<keyword evidence="3" id="KW-1185">Reference proteome</keyword>
<evidence type="ECO:0000313" key="2">
    <source>
        <dbReference type="EMBL" id="MCG2613648.1"/>
    </source>
</evidence>
<evidence type="ECO:0000313" key="3">
    <source>
        <dbReference type="Proteomes" id="UP001165367"/>
    </source>
</evidence>
<accession>A0ABS9KMV7</accession>
<dbReference type="EMBL" id="JAKLTR010000002">
    <property type="protein sequence ID" value="MCG2613648.1"/>
    <property type="molecule type" value="Genomic_DNA"/>
</dbReference>
<dbReference type="PANTHER" id="PTHR41368">
    <property type="entry name" value="PROTEIN YGHO"/>
    <property type="match status" value="1"/>
</dbReference>
<reference evidence="2" key="1">
    <citation type="submission" date="2022-01" db="EMBL/GenBank/DDBJ databases">
        <authorList>
            <person name="Jo J.-H."/>
            <person name="Im W.-T."/>
        </authorList>
    </citation>
    <scope>NUCLEOTIDE SEQUENCE</scope>
    <source>
        <strain evidence="2">NA20</strain>
    </source>
</reference>
<name>A0ABS9KMV7_9BACT</name>
<protein>
    <recommendedName>
        <fullName evidence="1">N-acetyltransferase domain-containing protein</fullName>
    </recommendedName>
</protein>
<comment type="caution">
    <text evidence="2">The sequence shown here is derived from an EMBL/GenBank/DDBJ whole genome shotgun (WGS) entry which is preliminary data.</text>
</comment>
<organism evidence="2 3">
    <name type="scientific">Terrimonas ginsenosidimutans</name>
    <dbReference type="NCBI Taxonomy" id="2908004"/>
    <lineage>
        <taxon>Bacteria</taxon>
        <taxon>Pseudomonadati</taxon>
        <taxon>Bacteroidota</taxon>
        <taxon>Chitinophagia</taxon>
        <taxon>Chitinophagales</taxon>
        <taxon>Chitinophagaceae</taxon>
        <taxon>Terrimonas</taxon>
    </lineage>
</organism>
<dbReference type="Proteomes" id="UP001165367">
    <property type="component" value="Unassembled WGS sequence"/>
</dbReference>
<sequence>MIDIVEVKSGKQLKTFIDFQHDLYKGDSNYVPELFIAQKDLLSPGKHPFHEHSKLQAFLAYRDKQVVGRIAAVINNNHNSFNKTNDGFFGFFDVIDDQEVANELFSAATKWLKQQGAKTLVGPTNPTTNDTCGLLVDGFNMPPVAMMTYNKPYYMKLIEGAGLKKQVDLLAYDLPTSTANERTVRLQQALETRLKTKGITIRPINMKDFKNEVRKVKEVYNSAWDKNLGFVPATDAEFAYLAKDMKMILDPDFCLVAEHNGAFVGFALGIPDINEILRTIPRGRLLPFGIFKLLFGVKKVKYLRVLALGVVDGYRKLGIEACFYARIIQSAKKKNMRGAEASWILEHNEMMKKGIEDINGTAYKKYRIYEKLI</sequence>
<feature type="domain" description="N-acetyltransferase" evidence="1">
    <location>
        <begin position="199"/>
        <end position="373"/>
    </location>
</feature>
<dbReference type="Gene3D" id="3.40.630.30">
    <property type="match status" value="1"/>
</dbReference>
<proteinExistence type="predicted"/>
<dbReference type="RefSeq" id="WP_237869181.1">
    <property type="nucleotide sequence ID" value="NZ_JAKLTR010000002.1"/>
</dbReference>
<gene>
    <name evidence="2" type="ORF">LZZ85_05120</name>
</gene>
<evidence type="ECO:0000259" key="1">
    <source>
        <dbReference type="PROSITE" id="PS51186"/>
    </source>
</evidence>
<dbReference type="PANTHER" id="PTHR41368:SF1">
    <property type="entry name" value="PROTEIN YGHO"/>
    <property type="match status" value="1"/>
</dbReference>